<dbReference type="AlphaFoldDB" id="A0A5S4FI25"/>
<dbReference type="SUPFAM" id="SSF48208">
    <property type="entry name" value="Six-hairpin glycosidases"/>
    <property type="match status" value="1"/>
</dbReference>
<gene>
    <name evidence="2" type="ORF">ETD86_19080</name>
</gene>
<dbReference type="InterPro" id="IPR008928">
    <property type="entry name" value="6-hairpin_glycosidase_sf"/>
</dbReference>
<proteinExistence type="predicted"/>
<dbReference type="GO" id="GO:0005975">
    <property type="term" value="P:carbohydrate metabolic process"/>
    <property type="evidence" value="ECO:0007669"/>
    <property type="project" value="InterPro"/>
</dbReference>
<dbReference type="OrthoDB" id="1802546at2"/>
<accession>A0A5S4FI25</accession>
<feature type="chain" id="PRO_5038421654" description="Tat pathway signal sequence domain protein" evidence="1">
    <location>
        <begin position="25"/>
        <end position="502"/>
    </location>
</feature>
<evidence type="ECO:0000313" key="3">
    <source>
        <dbReference type="Proteomes" id="UP000309128"/>
    </source>
</evidence>
<dbReference type="RefSeq" id="WP_138667506.1">
    <property type="nucleotide sequence ID" value="NZ_VCKY01000059.1"/>
</dbReference>
<feature type="signal peptide" evidence="1">
    <location>
        <begin position="1"/>
        <end position="24"/>
    </location>
</feature>
<dbReference type="Proteomes" id="UP000309128">
    <property type="component" value="Unassembled WGS sequence"/>
</dbReference>
<protein>
    <recommendedName>
        <fullName evidence="4">Tat pathway signal sequence domain protein</fullName>
    </recommendedName>
</protein>
<reference evidence="2 3" key="1">
    <citation type="submission" date="2019-05" db="EMBL/GenBank/DDBJ databases">
        <title>Draft genome sequence of Nonomuraea turkmeniaca DSM 43926.</title>
        <authorList>
            <person name="Saricaoglu S."/>
            <person name="Isik K."/>
        </authorList>
    </citation>
    <scope>NUCLEOTIDE SEQUENCE [LARGE SCALE GENOMIC DNA]</scope>
    <source>
        <strain evidence="2 3">DSM 43926</strain>
    </source>
</reference>
<evidence type="ECO:0000313" key="2">
    <source>
        <dbReference type="EMBL" id="TMR20177.1"/>
    </source>
</evidence>
<keyword evidence="3" id="KW-1185">Reference proteome</keyword>
<comment type="caution">
    <text evidence="2">The sequence shown here is derived from an EMBL/GenBank/DDBJ whole genome shotgun (WGS) entry which is preliminary data.</text>
</comment>
<organism evidence="2 3">
    <name type="scientific">Nonomuraea turkmeniaca</name>
    <dbReference type="NCBI Taxonomy" id="103838"/>
    <lineage>
        <taxon>Bacteria</taxon>
        <taxon>Bacillati</taxon>
        <taxon>Actinomycetota</taxon>
        <taxon>Actinomycetes</taxon>
        <taxon>Streptosporangiales</taxon>
        <taxon>Streptosporangiaceae</taxon>
        <taxon>Nonomuraea</taxon>
    </lineage>
</organism>
<sequence>MLTRRQLGLGALAVGALGFSSSTAHDYASRQTFDHFERVFREAGAPGQPTETNERGRLAWGASYVMFAFTRMYEAYRDTAYLDRFIIDADQVLAGRDSERGFKDYRGLSLPAWQAAGAYTVGFATLTDASGQPLLEVRSALSYADEATATVSAGTSTSRFTLEVRNARYGRVASFPDLSLDPASPDYAVKRIHDAYPTPTMVTARDPRPAPVGGIVPVLGETRLSVKPMIFAVHTGMITYPMAAFARIVLHDGHLTKYRGKALEYLQAVKEAVAVHEREWRPEGHLIWVKGMPLPYDGTEQPTNQWLALGLTYAELAAATGDPFYRDRALRMARSFGGELKPDAGDAYVWSYWPSFGKTYNGYTADQNVSEYTPSIAGARQIEDLSHGGIDVEFAALAFRHKIYYRGIDLARIARTYTRNLATTGPDGLPTTNARLDGTGGPLNAEGSLQAGRWMAVAPWDAGVFTHSRSIYDARAVQPAQGAYPASYLANMAYLNWFTRRS</sequence>
<dbReference type="EMBL" id="VCKY01000059">
    <property type="protein sequence ID" value="TMR20177.1"/>
    <property type="molecule type" value="Genomic_DNA"/>
</dbReference>
<keyword evidence="1" id="KW-0732">Signal</keyword>
<name>A0A5S4FI25_9ACTN</name>
<evidence type="ECO:0000256" key="1">
    <source>
        <dbReference type="SAM" id="SignalP"/>
    </source>
</evidence>
<evidence type="ECO:0008006" key="4">
    <source>
        <dbReference type="Google" id="ProtNLM"/>
    </source>
</evidence>